<name>A0A3M0CFH1_9PROT</name>
<dbReference type="PANTHER" id="PTHR33164">
    <property type="entry name" value="TRANSCRIPTIONAL REGULATOR, MARR FAMILY"/>
    <property type="match status" value="1"/>
</dbReference>
<dbReference type="AlphaFoldDB" id="A0A3M0CFH1"/>
<dbReference type="GO" id="GO:0003700">
    <property type="term" value="F:DNA-binding transcription factor activity"/>
    <property type="evidence" value="ECO:0007669"/>
    <property type="project" value="InterPro"/>
</dbReference>
<dbReference type="EMBL" id="REFR01000011">
    <property type="protein sequence ID" value="RMB08152.1"/>
    <property type="molecule type" value="Genomic_DNA"/>
</dbReference>
<dbReference type="Proteomes" id="UP000271227">
    <property type="component" value="Unassembled WGS sequence"/>
</dbReference>
<protein>
    <submittedName>
        <fullName evidence="2">MarR family transcriptional regulator</fullName>
    </submittedName>
</protein>
<dbReference type="GO" id="GO:0006950">
    <property type="term" value="P:response to stress"/>
    <property type="evidence" value="ECO:0007669"/>
    <property type="project" value="TreeGrafter"/>
</dbReference>
<comment type="caution">
    <text evidence="2">The sequence shown here is derived from an EMBL/GenBank/DDBJ whole genome shotgun (WGS) entry which is preliminary data.</text>
</comment>
<dbReference type="SUPFAM" id="SSF46785">
    <property type="entry name" value="Winged helix' DNA-binding domain"/>
    <property type="match status" value="1"/>
</dbReference>
<reference evidence="2 3" key="1">
    <citation type="submission" date="2018-10" db="EMBL/GenBank/DDBJ databases">
        <title>Genomic Encyclopedia of Archaeal and Bacterial Type Strains, Phase II (KMG-II): from individual species to whole genera.</title>
        <authorList>
            <person name="Goeker M."/>
        </authorList>
    </citation>
    <scope>NUCLEOTIDE SEQUENCE [LARGE SCALE GENOMIC DNA]</scope>
    <source>
        <strain evidence="2 3">DSM 25217</strain>
    </source>
</reference>
<dbReference type="InterPro" id="IPR036390">
    <property type="entry name" value="WH_DNA-bd_sf"/>
</dbReference>
<gene>
    <name evidence="2" type="ORF">BXY39_2248</name>
</gene>
<dbReference type="Pfam" id="PF12802">
    <property type="entry name" value="MarR_2"/>
    <property type="match status" value="1"/>
</dbReference>
<accession>A0A3M0CFH1</accession>
<evidence type="ECO:0000313" key="3">
    <source>
        <dbReference type="Proteomes" id="UP000271227"/>
    </source>
</evidence>
<dbReference type="InterPro" id="IPR036388">
    <property type="entry name" value="WH-like_DNA-bd_sf"/>
</dbReference>
<dbReference type="OrthoDB" id="2287011at2"/>
<organism evidence="2 3">
    <name type="scientific">Eilatimonas milleporae</name>
    <dbReference type="NCBI Taxonomy" id="911205"/>
    <lineage>
        <taxon>Bacteria</taxon>
        <taxon>Pseudomonadati</taxon>
        <taxon>Pseudomonadota</taxon>
        <taxon>Alphaproteobacteria</taxon>
        <taxon>Kordiimonadales</taxon>
        <taxon>Kordiimonadaceae</taxon>
        <taxon>Eilatimonas</taxon>
    </lineage>
</organism>
<dbReference type="InterPro" id="IPR039422">
    <property type="entry name" value="MarR/SlyA-like"/>
</dbReference>
<evidence type="ECO:0000313" key="2">
    <source>
        <dbReference type="EMBL" id="RMB08152.1"/>
    </source>
</evidence>
<dbReference type="PANTHER" id="PTHR33164:SF43">
    <property type="entry name" value="HTH-TYPE TRANSCRIPTIONAL REPRESSOR YETL"/>
    <property type="match status" value="1"/>
</dbReference>
<sequence>MDFRQKAAVCLQNCYATNLRRVSRAVSNLYDEKLSVLGLKATQMTLLLVLASGTRLTMTDIARQLEVTVSTINRSLVILERRGLVDIGDGSARTRLVALTGRGETLLEKAMPIWLEAQEEAQGMLAGLKKPGLTD</sequence>
<dbReference type="SMART" id="SM00347">
    <property type="entry name" value="HTH_MARR"/>
    <property type="match status" value="1"/>
</dbReference>
<evidence type="ECO:0000259" key="1">
    <source>
        <dbReference type="PROSITE" id="PS50995"/>
    </source>
</evidence>
<keyword evidence="3" id="KW-1185">Reference proteome</keyword>
<dbReference type="InterPro" id="IPR000835">
    <property type="entry name" value="HTH_MarR-typ"/>
</dbReference>
<feature type="domain" description="HTH marR-type" evidence="1">
    <location>
        <begin position="12"/>
        <end position="135"/>
    </location>
</feature>
<dbReference type="InParanoid" id="A0A3M0CFH1"/>
<dbReference type="RefSeq" id="WP_121938889.1">
    <property type="nucleotide sequence ID" value="NZ_REFR01000011.1"/>
</dbReference>
<dbReference type="PROSITE" id="PS50995">
    <property type="entry name" value="HTH_MARR_2"/>
    <property type="match status" value="1"/>
</dbReference>
<dbReference type="Gene3D" id="1.10.10.10">
    <property type="entry name" value="Winged helix-like DNA-binding domain superfamily/Winged helix DNA-binding domain"/>
    <property type="match status" value="1"/>
</dbReference>
<proteinExistence type="predicted"/>